<evidence type="ECO:0000259" key="6">
    <source>
        <dbReference type="Pfam" id="PF13515"/>
    </source>
</evidence>
<sequence>MARGRRWAGTAAGRLRQGWVPALEAAVAATIAWVVAARLIGHPDPFFAPSAALIVLGEARGKRVRQSVEMVLGVAAGVLAADLAVQALPTGTGTLFLVLLLTIALMVGAGASSTLTVQAAISALYLVVVAAPQGTMVPFRFVDALIGGAVALAASQLMVGRDPLAPLIAEARRTYGDLAELLTRLDDALCRCDEEAARAALERAREVDGCVDRFRTAVQACTESLRLRVRKRRHLGQVEEVEATCRQLDYAVRNIRVLARNGVTLTRLHTATPPELGAALRALGQAVRAAADALSTDLGGRSDADRHARRADEHAMEAVRIAAGLLRTDPPLPVVMIVGQIRATAIDLLRGVGVDDAAVLGRVDQALGLPCG</sequence>
<accession>A0A1C5HBF4</accession>
<feature type="domain" description="Integral membrane bound transporter" evidence="6">
    <location>
        <begin position="32"/>
        <end position="153"/>
    </location>
</feature>
<evidence type="ECO:0000256" key="3">
    <source>
        <dbReference type="ARBA" id="ARBA00022989"/>
    </source>
</evidence>
<keyword evidence="3 5" id="KW-1133">Transmembrane helix</keyword>
<gene>
    <name evidence="7" type="ORF">GA0070614_1075</name>
</gene>
<evidence type="ECO:0000256" key="5">
    <source>
        <dbReference type="SAM" id="Phobius"/>
    </source>
</evidence>
<dbReference type="Proteomes" id="UP000198215">
    <property type="component" value="Chromosome I"/>
</dbReference>
<dbReference type="AlphaFoldDB" id="A0A1C5HBF4"/>
<protein>
    <submittedName>
        <fullName evidence="7">Uncharacterized membrane protein YgaE, UPF0421/DUF939 family</fullName>
    </submittedName>
</protein>
<evidence type="ECO:0000256" key="4">
    <source>
        <dbReference type="ARBA" id="ARBA00023136"/>
    </source>
</evidence>
<dbReference type="InterPro" id="IPR049453">
    <property type="entry name" value="Memb_transporter_dom"/>
</dbReference>
<dbReference type="Pfam" id="PF13515">
    <property type="entry name" value="FUSC_2"/>
    <property type="match status" value="1"/>
</dbReference>
<keyword evidence="4 5" id="KW-0472">Membrane</keyword>
<reference evidence="8" key="1">
    <citation type="submission" date="2016-06" db="EMBL/GenBank/DDBJ databases">
        <authorList>
            <person name="Varghese N."/>
            <person name="Submissions Spin"/>
        </authorList>
    </citation>
    <scope>NUCLEOTIDE SEQUENCE [LARGE SCALE GENOMIC DNA]</scope>
    <source>
        <strain evidence="8">DSM 45161</strain>
    </source>
</reference>
<keyword evidence="8" id="KW-1185">Reference proteome</keyword>
<proteinExistence type="predicted"/>
<feature type="transmembrane region" description="Helical" evidence="5">
    <location>
        <begin position="95"/>
        <end position="128"/>
    </location>
</feature>
<name>A0A1C5HBF4_9ACTN</name>
<dbReference type="GO" id="GO:0016020">
    <property type="term" value="C:membrane"/>
    <property type="evidence" value="ECO:0007669"/>
    <property type="project" value="UniProtKB-SubCell"/>
</dbReference>
<keyword evidence="2 5" id="KW-0812">Transmembrane</keyword>
<organism evidence="7 8">
    <name type="scientific">Micromonospora coxensis</name>
    <dbReference type="NCBI Taxonomy" id="356852"/>
    <lineage>
        <taxon>Bacteria</taxon>
        <taxon>Bacillati</taxon>
        <taxon>Actinomycetota</taxon>
        <taxon>Actinomycetes</taxon>
        <taxon>Micromonosporales</taxon>
        <taxon>Micromonosporaceae</taxon>
        <taxon>Micromonospora</taxon>
    </lineage>
</organism>
<evidence type="ECO:0000256" key="1">
    <source>
        <dbReference type="ARBA" id="ARBA00004141"/>
    </source>
</evidence>
<evidence type="ECO:0000313" key="8">
    <source>
        <dbReference type="Proteomes" id="UP000198215"/>
    </source>
</evidence>
<evidence type="ECO:0000313" key="7">
    <source>
        <dbReference type="EMBL" id="SCG43349.1"/>
    </source>
</evidence>
<dbReference type="OrthoDB" id="5198202at2"/>
<evidence type="ECO:0000256" key="2">
    <source>
        <dbReference type="ARBA" id="ARBA00022692"/>
    </source>
</evidence>
<dbReference type="EMBL" id="LT607753">
    <property type="protein sequence ID" value="SCG43349.1"/>
    <property type="molecule type" value="Genomic_DNA"/>
</dbReference>
<dbReference type="RefSeq" id="WP_088974914.1">
    <property type="nucleotide sequence ID" value="NZ_LT607753.1"/>
</dbReference>
<comment type="subcellular location">
    <subcellularLocation>
        <location evidence="1">Membrane</location>
        <topology evidence="1">Multi-pass membrane protein</topology>
    </subcellularLocation>
</comment>